<sequence length="464" mass="49678">MSELHLTIPSPPGVPELVADAERRRVTEALRSSRDRWRSLALLGADLVFETDHGGRLAFVAPDGALGWRTDALVGQEAATLLSADDLPALASNGRRRVRVRRGDGSGAVAWLGTERFPDGCRGALFLDEDAEARDLLVREALRGRMLRRIDTRMRRLGAPDTALRTALSELLDAIGADGALLATDRRGAAPGPDGMPGLQLLQLAGGALPLPEAALLGRLTADAGLDRPLPWRGEITLGDRAAMLVADSSRFRSPVMMLVWRAPTMPWLEEEFLLAAELLALLCARLDDDEVQREMASRSRTDLLTGLLNQDGFLFEIGRRLDRLDAEGLPATLVCAAVEGIDTLAASHGHEVADAALQQAATVLRDAVRPTDLIGRLGSDGFSLWLDGADQFAAAERAELICRHGVPLSRPDGHRLVLSVGIAPRLARSAISLDTLTEQAGAALGAVRAVGGGRWHVFQEGNP</sequence>
<dbReference type="SMART" id="SM00267">
    <property type="entry name" value="GGDEF"/>
    <property type="match status" value="1"/>
</dbReference>
<dbReference type="NCBIfam" id="TIGR00254">
    <property type="entry name" value="GGDEF"/>
    <property type="match status" value="1"/>
</dbReference>
<evidence type="ECO:0000313" key="2">
    <source>
        <dbReference type="EMBL" id="MCQ8240289.1"/>
    </source>
</evidence>
<evidence type="ECO:0000313" key="3">
    <source>
        <dbReference type="Proteomes" id="UP001524547"/>
    </source>
</evidence>
<feature type="domain" description="GGDEF" evidence="1">
    <location>
        <begin position="330"/>
        <end position="461"/>
    </location>
</feature>
<dbReference type="InterPro" id="IPR043128">
    <property type="entry name" value="Rev_trsase/Diguanyl_cyclase"/>
</dbReference>
<protein>
    <submittedName>
        <fullName evidence="2">GGDEF domain-containing protein</fullName>
    </submittedName>
</protein>
<dbReference type="Gene3D" id="3.30.70.270">
    <property type="match status" value="1"/>
</dbReference>
<dbReference type="PANTHER" id="PTHR44757">
    <property type="entry name" value="DIGUANYLATE CYCLASE DGCP"/>
    <property type="match status" value="1"/>
</dbReference>
<dbReference type="InterPro" id="IPR035965">
    <property type="entry name" value="PAS-like_dom_sf"/>
</dbReference>
<organism evidence="2 3">
    <name type="scientific">Rhizosaccharibacter radicis</name>
    <dbReference type="NCBI Taxonomy" id="2782605"/>
    <lineage>
        <taxon>Bacteria</taxon>
        <taxon>Pseudomonadati</taxon>
        <taxon>Pseudomonadota</taxon>
        <taxon>Alphaproteobacteria</taxon>
        <taxon>Acetobacterales</taxon>
        <taxon>Acetobacteraceae</taxon>
        <taxon>Rhizosaccharibacter</taxon>
    </lineage>
</organism>
<dbReference type="PANTHER" id="PTHR44757:SF2">
    <property type="entry name" value="BIOFILM ARCHITECTURE MAINTENANCE PROTEIN MBAA"/>
    <property type="match status" value="1"/>
</dbReference>
<name>A0ABT1VVC7_9PROT</name>
<dbReference type="SUPFAM" id="SSF55785">
    <property type="entry name" value="PYP-like sensor domain (PAS domain)"/>
    <property type="match status" value="1"/>
</dbReference>
<dbReference type="EMBL" id="JAMZEJ010000003">
    <property type="protein sequence ID" value="MCQ8240289.1"/>
    <property type="molecule type" value="Genomic_DNA"/>
</dbReference>
<dbReference type="PROSITE" id="PS50887">
    <property type="entry name" value="GGDEF"/>
    <property type="match status" value="1"/>
</dbReference>
<proteinExistence type="predicted"/>
<dbReference type="RefSeq" id="WP_422919024.1">
    <property type="nucleotide sequence ID" value="NZ_JAMZEJ010000003.1"/>
</dbReference>
<reference evidence="2 3" key="1">
    <citation type="submission" date="2022-06" db="EMBL/GenBank/DDBJ databases">
        <title>Rhizosaccharibacter gen. nov. sp. nov. KSS12, endophytic bacteria isolated from sugarcane.</title>
        <authorList>
            <person name="Pitiwittayakul N."/>
        </authorList>
    </citation>
    <scope>NUCLEOTIDE SEQUENCE [LARGE SCALE GENOMIC DNA]</scope>
    <source>
        <strain evidence="2 3">KSS12</strain>
    </source>
</reference>
<dbReference type="CDD" id="cd01949">
    <property type="entry name" value="GGDEF"/>
    <property type="match status" value="1"/>
</dbReference>
<evidence type="ECO:0000259" key="1">
    <source>
        <dbReference type="PROSITE" id="PS50887"/>
    </source>
</evidence>
<dbReference type="Proteomes" id="UP001524547">
    <property type="component" value="Unassembled WGS sequence"/>
</dbReference>
<dbReference type="InterPro" id="IPR029787">
    <property type="entry name" value="Nucleotide_cyclase"/>
</dbReference>
<dbReference type="InterPro" id="IPR052155">
    <property type="entry name" value="Biofilm_reg_signaling"/>
</dbReference>
<gene>
    <name evidence="2" type="ORF">NFI88_05455</name>
</gene>
<keyword evidence="3" id="KW-1185">Reference proteome</keyword>
<dbReference type="InterPro" id="IPR000160">
    <property type="entry name" value="GGDEF_dom"/>
</dbReference>
<dbReference type="Pfam" id="PF00990">
    <property type="entry name" value="GGDEF"/>
    <property type="match status" value="1"/>
</dbReference>
<dbReference type="SUPFAM" id="SSF55073">
    <property type="entry name" value="Nucleotide cyclase"/>
    <property type="match status" value="1"/>
</dbReference>
<accession>A0ABT1VVC7</accession>
<comment type="caution">
    <text evidence="2">The sequence shown here is derived from an EMBL/GenBank/DDBJ whole genome shotgun (WGS) entry which is preliminary data.</text>
</comment>